<feature type="domain" description="ABC transmembrane type-1" evidence="10">
    <location>
        <begin position="15"/>
        <end position="207"/>
    </location>
</feature>
<dbReference type="InterPro" id="IPR043429">
    <property type="entry name" value="ArtM/GltK/GlnP/TcyL/YhdX-like"/>
</dbReference>
<protein>
    <submittedName>
        <fullName evidence="11">Ectoine/hydroxyectoine ABC transporter permease subunit EhuD</fullName>
    </submittedName>
</protein>
<dbReference type="Proteomes" id="UP001548832">
    <property type="component" value="Unassembled WGS sequence"/>
</dbReference>
<reference evidence="11 12" key="1">
    <citation type="submission" date="2024-06" db="EMBL/GenBank/DDBJ databases">
        <authorList>
            <person name="Kim D.-U."/>
        </authorList>
    </citation>
    <scope>NUCLEOTIDE SEQUENCE [LARGE SCALE GENOMIC DNA]</scope>
    <source>
        <strain evidence="11 12">KACC15460</strain>
    </source>
</reference>
<feature type="transmembrane region" description="Helical" evidence="9">
    <location>
        <begin position="53"/>
        <end position="75"/>
    </location>
</feature>
<keyword evidence="12" id="KW-1185">Reference proteome</keyword>
<keyword evidence="7 9" id="KW-1133">Transmembrane helix</keyword>
<dbReference type="CDD" id="cd06261">
    <property type="entry name" value="TM_PBP2"/>
    <property type="match status" value="1"/>
</dbReference>
<feature type="transmembrane region" description="Helical" evidence="9">
    <location>
        <begin position="189"/>
        <end position="207"/>
    </location>
</feature>
<keyword evidence="8 9" id="KW-0472">Membrane</keyword>
<gene>
    <name evidence="11" type="primary">ehuD</name>
    <name evidence="11" type="ORF">ABVQ20_24055</name>
</gene>
<dbReference type="PANTHER" id="PTHR30614:SF0">
    <property type="entry name" value="L-CYSTINE TRANSPORT SYSTEM PERMEASE PROTEIN TCYL"/>
    <property type="match status" value="1"/>
</dbReference>
<organism evidence="11 12">
    <name type="scientific">Mesorhizobium shangrilense</name>
    <dbReference type="NCBI Taxonomy" id="460060"/>
    <lineage>
        <taxon>Bacteria</taxon>
        <taxon>Pseudomonadati</taxon>
        <taxon>Pseudomonadota</taxon>
        <taxon>Alphaproteobacteria</taxon>
        <taxon>Hyphomicrobiales</taxon>
        <taxon>Phyllobacteriaceae</taxon>
        <taxon>Mesorhizobium</taxon>
    </lineage>
</organism>
<evidence type="ECO:0000256" key="3">
    <source>
        <dbReference type="ARBA" id="ARBA00022448"/>
    </source>
</evidence>
<keyword evidence="4" id="KW-1003">Cell membrane</keyword>
<dbReference type="EMBL" id="JBEWSZ010000001">
    <property type="protein sequence ID" value="MET2830056.1"/>
    <property type="molecule type" value="Genomic_DNA"/>
</dbReference>
<evidence type="ECO:0000256" key="1">
    <source>
        <dbReference type="ARBA" id="ARBA00004429"/>
    </source>
</evidence>
<keyword evidence="5 9" id="KW-0812">Transmembrane</keyword>
<accession>A0ABV2DJ39</accession>
<evidence type="ECO:0000256" key="8">
    <source>
        <dbReference type="ARBA" id="ARBA00023136"/>
    </source>
</evidence>
<evidence type="ECO:0000256" key="4">
    <source>
        <dbReference type="ARBA" id="ARBA00022475"/>
    </source>
</evidence>
<evidence type="ECO:0000256" key="9">
    <source>
        <dbReference type="RuleBase" id="RU363032"/>
    </source>
</evidence>
<keyword evidence="6" id="KW-0029">Amino-acid transport</keyword>
<evidence type="ECO:0000256" key="6">
    <source>
        <dbReference type="ARBA" id="ARBA00022970"/>
    </source>
</evidence>
<dbReference type="InterPro" id="IPR000515">
    <property type="entry name" value="MetI-like"/>
</dbReference>
<dbReference type="PANTHER" id="PTHR30614">
    <property type="entry name" value="MEMBRANE COMPONENT OF AMINO ACID ABC TRANSPORTER"/>
    <property type="match status" value="1"/>
</dbReference>
<evidence type="ECO:0000256" key="5">
    <source>
        <dbReference type="ARBA" id="ARBA00022692"/>
    </source>
</evidence>
<comment type="caution">
    <text evidence="11">The sequence shown here is derived from an EMBL/GenBank/DDBJ whole genome shotgun (WGS) entry which is preliminary data.</text>
</comment>
<dbReference type="Pfam" id="PF00528">
    <property type="entry name" value="BPD_transp_1"/>
    <property type="match status" value="1"/>
</dbReference>
<evidence type="ECO:0000256" key="7">
    <source>
        <dbReference type="ARBA" id="ARBA00022989"/>
    </source>
</evidence>
<dbReference type="PROSITE" id="PS50928">
    <property type="entry name" value="ABC_TM1"/>
    <property type="match status" value="1"/>
</dbReference>
<comment type="subcellular location">
    <subcellularLocation>
        <location evidence="1">Cell inner membrane</location>
        <topology evidence="1">Multi-pass membrane protein</topology>
    </subcellularLocation>
    <subcellularLocation>
        <location evidence="9">Cell membrane</location>
        <topology evidence="9">Multi-pass membrane protein</topology>
    </subcellularLocation>
</comment>
<evidence type="ECO:0000313" key="11">
    <source>
        <dbReference type="EMBL" id="MET2830056.1"/>
    </source>
</evidence>
<evidence type="ECO:0000256" key="2">
    <source>
        <dbReference type="ARBA" id="ARBA00010072"/>
    </source>
</evidence>
<dbReference type="InterPro" id="IPR014341">
    <property type="entry name" value="Ectoine_EhuD"/>
</dbReference>
<dbReference type="NCBIfam" id="TIGR03003">
    <property type="entry name" value="ectoine_ehuD"/>
    <property type="match status" value="1"/>
</dbReference>
<feature type="transmembrane region" description="Helical" evidence="9">
    <location>
        <begin position="20"/>
        <end position="41"/>
    </location>
</feature>
<feature type="transmembrane region" description="Helical" evidence="9">
    <location>
        <begin position="81"/>
        <end position="102"/>
    </location>
</feature>
<dbReference type="RefSeq" id="WP_354461965.1">
    <property type="nucleotide sequence ID" value="NZ_JBEWSZ010000001.1"/>
</dbReference>
<evidence type="ECO:0000313" key="12">
    <source>
        <dbReference type="Proteomes" id="UP001548832"/>
    </source>
</evidence>
<evidence type="ECO:0000259" key="10">
    <source>
        <dbReference type="PROSITE" id="PS50928"/>
    </source>
</evidence>
<keyword evidence="3 9" id="KW-0813">Transport</keyword>
<dbReference type="NCBIfam" id="TIGR01726">
    <property type="entry name" value="HEQRo_perm_3TM"/>
    <property type="match status" value="1"/>
</dbReference>
<comment type="similarity">
    <text evidence="2">Belongs to the binding-protein-dependent transport system permease family. HisMQ subfamily.</text>
</comment>
<dbReference type="SUPFAM" id="SSF161098">
    <property type="entry name" value="MetI-like"/>
    <property type="match status" value="1"/>
</dbReference>
<proteinExistence type="inferred from homology"/>
<sequence>MSFDFGFALGILPVLLQGAVLTVLATIGGFAGALVGGAIVATMHRSDIKALRFLAIGFVYVIRNTPLLVQLYFVFYVLPSFGITIGALSAGILGLSLHYSAFIAEVYRAGIGAVPVGQFEAADALGLGTVQKWALVIAPQAVKPILPVLGNYLIGMFKETPILATITVIELFGAAQDVAGKTYRYNEPYTLVALIFLAISIPCSLLVRRLDSTRKGA</sequence>
<dbReference type="Gene3D" id="1.10.3720.10">
    <property type="entry name" value="MetI-like"/>
    <property type="match status" value="1"/>
</dbReference>
<name>A0ABV2DJ39_9HYPH</name>
<dbReference type="InterPro" id="IPR010065">
    <property type="entry name" value="AA_ABC_transptr_permease_3TM"/>
</dbReference>
<dbReference type="InterPro" id="IPR035906">
    <property type="entry name" value="MetI-like_sf"/>
</dbReference>